<evidence type="ECO:0000256" key="2">
    <source>
        <dbReference type="ARBA" id="ARBA00004651"/>
    </source>
</evidence>
<dbReference type="InterPro" id="IPR006187">
    <property type="entry name" value="Claudin"/>
</dbReference>
<keyword evidence="8 10" id="KW-1133">Transmembrane helix</keyword>
<feature type="transmembrane region" description="Helical" evidence="10">
    <location>
        <begin position="95"/>
        <end position="119"/>
    </location>
</feature>
<evidence type="ECO:0000313" key="11">
    <source>
        <dbReference type="Ensembl" id="ENSOGAP00000005598.2"/>
    </source>
</evidence>
<dbReference type="eggNOG" id="ENOG502S127">
    <property type="taxonomic scope" value="Eukaryota"/>
</dbReference>
<dbReference type="GO" id="GO:0005886">
    <property type="term" value="C:plasma membrane"/>
    <property type="evidence" value="ECO:0007669"/>
    <property type="project" value="UniProtKB-SubCell"/>
</dbReference>
<gene>
    <name evidence="11" type="primary">CLDN34</name>
</gene>
<dbReference type="InterPro" id="IPR004031">
    <property type="entry name" value="PMP22/EMP/MP20/Claudin"/>
</dbReference>
<evidence type="ECO:0000256" key="5">
    <source>
        <dbReference type="ARBA" id="ARBA00022475"/>
    </source>
</evidence>
<dbReference type="HOGENOM" id="CLU_084794_0_0_1"/>
<dbReference type="GO" id="GO:0005198">
    <property type="term" value="F:structural molecule activity"/>
    <property type="evidence" value="ECO:0007669"/>
    <property type="project" value="InterPro"/>
</dbReference>
<dbReference type="PANTHER" id="PTHR12002">
    <property type="entry name" value="CLAUDIN"/>
    <property type="match status" value="1"/>
</dbReference>
<evidence type="ECO:0000313" key="12">
    <source>
        <dbReference type="Proteomes" id="UP000005225"/>
    </source>
</evidence>
<evidence type="ECO:0000256" key="1">
    <source>
        <dbReference type="ARBA" id="ARBA00004435"/>
    </source>
</evidence>
<dbReference type="GeneTree" id="ENSGT00390000005717"/>
<keyword evidence="7" id="KW-0965">Cell junction</keyword>
<comment type="subcellular location">
    <subcellularLocation>
        <location evidence="1">Cell junction</location>
        <location evidence="1">Tight junction</location>
    </subcellularLocation>
    <subcellularLocation>
        <location evidence="2">Cell membrane</location>
        <topology evidence="2">Multi-pass membrane protein</topology>
    </subcellularLocation>
</comment>
<dbReference type="Ensembl" id="ENSOGAT00000006269.2">
    <property type="protein sequence ID" value="ENSOGAP00000005598.2"/>
    <property type="gene ID" value="ENSOGAG00000006267.2"/>
</dbReference>
<keyword evidence="5" id="KW-1003">Cell membrane</keyword>
<dbReference type="InParanoid" id="H0WTU4"/>
<proteinExistence type="inferred from homology"/>
<dbReference type="Proteomes" id="UP000005225">
    <property type="component" value="Unassembled WGS sequence"/>
</dbReference>
<dbReference type="FunCoup" id="H0WTU4">
    <property type="interactions" value="316"/>
</dbReference>
<evidence type="ECO:0000256" key="7">
    <source>
        <dbReference type="ARBA" id="ARBA00022949"/>
    </source>
</evidence>
<feature type="transmembrane region" description="Helical" evidence="10">
    <location>
        <begin position="16"/>
        <end position="36"/>
    </location>
</feature>
<protein>
    <submittedName>
        <fullName evidence="11">Claudin 34</fullName>
    </submittedName>
</protein>
<feature type="transmembrane region" description="Helical" evidence="10">
    <location>
        <begin position="131"/>
        <end position="151"/>
    </location>
</feature>
<keyword evidence="12" id="KW-1185">Reference proteome</keyword>
<dbReference type="OMA" id="IPVSWNF"/>
<accession>H0WTU4</accession>
<reference evidence="11" key="3">
    <citation type="submission" date="2025-09" db="UniProtKB">
        <authorList>
            <consortium name="Ensembl"/>
        </authorList>
    </citation>
    <scope>IDENTIFICATION</scope>
</reference>
<dbReference type="EMBL" id="AAQR03099484">
    <property type="status" value="NOT_ANNOTATED_CDS"/>
    <property type="molecule type" value="Genomic_DNA"/>
</dbReference>
<comment type="similarity">
    <text evidence="3">Belongs to the claudin family.</text>
</comment>
<evidence type="ECO:0000256" key="4">
    <source>
        <dbReference type="ARBA" id="ARBA00022427"/>
    </source>
</evidence>
<dbReference type="Gene3D" id="1.20.140.150">
    <property type="match status" value="1"/>
</dbReference>
<reference evidence="11" key="2">
    <citation type="submission" date="2025-08" db="UniProtKB">
        <authorList>
            <consortium name="Ensembl"/>
        </authorList>
    </citation>
    <scope>IDENTIFICATION</scope>
</reference>
<dbReference type="AlphaFoldDB" id="H0WTU4"/>
<keyword evidence="4" id="KW-0796">Tight junction</keyword>
<feature type="transmembrane region" description="Helical" evidence="10">
    <location>
        <begin position="183"/>
        <end position="206"/>
    </location>
</feature>
<evidence type="ECO:0000256" key="3">
    <source>
        <dbReference type="ARBA" id="ARBA00008295"/>
    </source>
</evidence>
<sequence length="216" mass="23688">YAATMLLLVNSANCQMAGFALITVGWLLSATSMGLAEWRVWHIDNASSFPPGIACVGMWRVCIYHHNSNISKAKFCHQYTFLDDFLPADIHLSQYLLLAATILGLLGRGFLILALRNVYLGIVQKHDINSPFIISGVLNIIASVCITVAVLHNYSCIRHLRGIAFPPSFRLPFKPDSQEAGSAALVASLGAFLMLLSGIFSLFYTFPLDSQVHPMS</sequence>
<dbReference type="Pfam" id="PF13903">
    <property type="entry name" value="Claudin_2"/>
    <property type="match status" value="1"/>
</dbReference>
<evidence type="ECO:0000256" key="6">
    <source>
        <dbReference type="ARBA" id="ARBA00022692"/>
    </source>
</evidence>
<evidence type="ECO:0000256" key="8">
    <source>
        <dbReference type="ARBA" id="ARBA00022989"/>
    </source>
</evidence>
<dbReference type="GO" id="GO:0005923">
    <property type="term" value="C:bicellular tight junction"/>
    <property type="evidence" value="ECO:0007669"/>
    <property type="project" value="UniProtKB-SubCell"/>
</dbReference>
<keyword evidence="9 10" id="KW-0472">Membrane</keyword>
<dbReference type="STRING" id="30611.ENSOGAP00000005598"/>
<evidence type="ECO:0000256" key="9">
    <source>
        <dbReference type="ARBA" id="ARBA00023136"/>
    </source>
</evidence>
<evidence type="ECO:0000256" key="10">
    <source>
        <dbReference type="SAM" id="Phobius"/>
    </source>
</evidence>
<organism evidence="11 12">
    <name type="scientific">Otolemur garnettii</name>
    <name type="common">Small-eared galago</name>
    <name type="synonym">Garnett's greater bushbaby</name>
    <dbReference type="NCBI Taxonomy" id="30611"/>
    <lineage>
        <taxon>Eukaryota</taxon>
        <taxon>Metazoa</taxon>
        <taxon>Chordata</taxon>
        <taxon>Craniata</taxon>
        <taxon>Vertebrata</taxon>
        <taxon>Euteleostomi</taxon>
        <taxon>Mammalia</taxon>
        <taxon>Eutheria</taxon>
        <taxon>Euarchontoglires</taxon>
        <taxon>Primates</taxon>
        <taxon>Strepsirrhini</taxon>
        <taxon>Lorisiformes</taxon>
        <taxon>Galagidae</taxon>
        <taxon>Otolemur</taxon>
    </lineage>
</organism>
<reference evidence="12" key="1">
    <citation type="submission" date="2011-03" db="EMBL/GenBank/DDBJ databases">
        <title>Version 3 of the genome sequence of Otolemur garnettii (Bushbaby).</title>
        <authorList>
            <consortium name="The Broad Institute Genome Sequencing Platform"/>
            <person name="Di Palma F."/>
            <person name="Johnson J."/>
            <person name="Lander E.S."/>
            <person name="Lindblad-Toh K."/>
            <person name="Jaffe D.B."/>
            <person name="Gnerre S."/>
            <person name="MacCallum I."/>
            <person name="Przybylski D."/>
            <person name="Ribeiro F.J."/>
            <person name="Burton J.N."/>
            <person name="Walker B.J."/>
            <person name="Sharpe T."/>
            <person name="Hall G."/>
        </authorList>
    </citation>
    <scope>NUCLEOTIDE SEQUENCE [LARGE SCALE GENOMIC DNA]</scope>
</reference>
<name>H0WTU4_OTOGA</name>
<keyword evidence="6 10" id="KW-0812">Transmembrane</keyword>